<organism evidence="1 2">
    <name type="scientific">Caerostris extrusa</name>
    <name type="common">Bark spider</name>
    <name type="synonym">Caerostris bankana</name>
    <dbReference type="NCBI Taxonomy" id="172846"/>
    <lineage>
        <taxon>Eukaryota</taxon>
        <taxon>Metazoa</taxon>
        <taxon>Ecdysozoa</taxon>
        <taxon>Arthropoda</taxon>
        <taxon>Chelicerata</taxon>
        <taxon>Arachnida</taxon>
        <taxon>Araneae</taxon>
        <taxon>Araneomorphae</taxon>
        <taxon>Entelegynae</taxon>
        <taxon>Araneoidea</taxon>
        <taxon>Araneidae</taxon>
        <taxon>Caerostris</taxon>
    </lineage>
</organism>
<dbReference type="AlphaFoldDB" id="A0AAV4UW73"/>
<evidence type="ECO:0000313" key="1">
    <source>
        <dbReference type="EMBL" id="GIY62034.1"/>
    </source>
</evidence>
<sequence length="156" mass="17946">MEGDPHQTIILRSGTQQWAIIRARIEFSHPSFQRKKKGGKYCDCRFIVYDHDKYCSSDPSLTQYGVPHGLMPTVGSCAQGLFSTRCTRRSPSTDKENKDRFDQSDWTFDKTMYRLMICDANERLQDFFFNVYSSSNVFSIFEMGFSCGKNVADNGL</sequence>
<keyword evidence="2" id="KW-1185">Reference proteome</keyword>
<accession>A0AAV4UW73</accession>
<proteinExistence type="predicted"/>
<protein>
    <submittedName>
        <fullName evidence="1">Uncharacterized protein</fullName>
    </submittedName>
</protein>
<evidence type="ECO:0000313" key="2">
    <source>
        <dbReference type="Proteomes" id="UP001054945"/>
    </source>
</evidence>
<gene>
    <name evidence="1" type="ORF">CEXT_8661</name>
</gene>
<dbReference type="Proteomes" id="UP001054945">
    <property type="component" value="Unassembled WGS sequence"/>
</dbReference>
<dbReference type="EMBL" id="BPLR01013566">
    <property type="protein sequence ID" value="GIY62034.1"/>
    <property type="molecule type" value="Genomic_DNA"/>
</dbReference>
<comment type="caution">
    <text evidence="1">The sequence shown here is derived from an EMBL/GenBank/DDBJ whole genome shotgun (WGS) entry which is preliminary data.</text>
</comment>
<reference evidence="1 2" key="1">
    <citation type="submission" date="2021-06" db="EMBL/GenBank/DDBJ databases">
        <title>Caerostris extrusa draft genome.</title>
        <authorList>
            <person name="Kono N."/>
            <person name="Arakawa K."/>
        </authorList>
    </citation>
    <scope>NUCLEOTIDE SEQUENCE [LARGE SCALE GENOMIC DNA]</scope>
</reference>
<name>A0AAV4UW73_CAEEX</name>